<reference evidence="1" key="3">
    <citation type="submission" date="2025-09" db="UniProtKB">
        <authorList>
            <consortium name="Ensembl"/>
        </authorList>
    </citation>
    <scope>IDENTIFICATION</scope>
</reference>
<dbReference type="PANTHER" id="PTHR46947:SF1">
    <property type="entry name" value="WD REPEAT-CONTAINING PROTEIN 73"/>
    <property type="match status" value="1"/>
</dbReference>
<accession>A0A4W5K3B7</accession>
<dbReference type="STRING" id="62062.ENSHHUP00000004920"/>
<dbReference type="PANTHER" id="PTHR46947">
    <property type="entry name" value="WD REPEAT-CONTAINING PROTEIN 73"/>
    <property type="match status" value="1"/>
</dbReference>
<dbReference type="Ensembl" id="ENSHHUT00000005082.1">
    <property type="protein sequence ID" value="ENSHHUP00000004920.1"/>
    <property type="gene ID" value="ENSHHUG00000003058.1"/>
</dbReference>
<dbReference type="Proteomes" id="UP000314982">
    <property type="component" value="Unassembled WGS sequence"/>
</dbReference>
<sequence length="358" mass="39080">MGVTSLDDNEFDDWFIESLKIYNNIHEYQLEHPTIVIEWTAEKTICVAGYSLSKNEILELLLPLKLFADDNHDLCAERDFKVVHGGFSNGAVHCLKHIPGTRCVVTNDGFSSKLLVWDLGGDDCDIQLKSASSDKGVKVASGLTGNPCILHGSQISDIQLTELTNTSIIVLLFPSIEETDSPDALSSLQFVSGSVFLACACNGDLYVGDTRKPSALQQTPAGGRAGAHWCMGVKTDLFSSDPSSCSVARLSSSSQVFVSDLRDLRAPVSKAQLDVQRKTTDNDFMKVTWAPALDNCLAVSGFDGMVQIYDTASWRPELMEFQPLFIHQTSWSHDSVLSAAVDGSVQVWDWVDKATTSC</sequence>
<organism evidence="1 2">
    <name type="scientific">Hucho hucho</name>
    <name type="common">huchen</name>
    <dbReference type="NCBI Taxonomy" id="62062"/>
    <lineage>
        <taxon>Eukaryota</taxon>
        <taxon>Metazoa</taxon>
        <taxon>Chordata</taxon>
        <taxon>Craniata</taxon>
        <taxon>Vertebrata</taxon>
        <taxon>Euteleostomi</taxon>
        <taxon>Actinopterygii</taxon>
        <taxon>Neopterygii</taxon>
        <taxon>Teleostei</taxon>
        <taxon>Protacanthopterygii</taxon>
        <taxon>Salmoniformes</taxon>
        <taxon>Salmonidae</taxon>
        <taxon>Salmoninae</taxon>
        <taxon>Hucho</taxon>
    </lineage>
</organism>
<evidence type="ECO:0000313" key="2">
    <source>
        <dbReference type="Proteomes" id="UP000314982"/>
    </source>
</evidence>
<proteinExistence type="predicted"/>
<dbReference type="GO" id="GO:0000922">
    <property type="term" value="C:spindle pole"/>
    <property type="evidence" value="ECO:0007669"/>
    <property type="project" value="TreeGrafter"/>
</dbReference>
<name>A0A4W5K3B7_9TELE</name>
<dbReference type="InterPro" id="IPR036322">
    <property type="entry name" value="WD40_repeat_dom_sf"/>
</dbReference>
<dbReference type="InterPro" id="IPR015943">
    <property type="entry name" value="WD40/YVTN_repeat-like_dom_sf"/>
</dbReference>
<dbReference type="InterPro" id="IPR042795">
    <property type="entry name" value="Wdr73"/>
</dbReference>
<keyword evidence="2" id="KW-1185">Reference proteome</keyword>
<protein>
    <submittedName>
        <fullName evidence="1">WD repeat domain 73</fullName>
    </submittedName>
</protein>
<dbReference type="SUPFAM" id="SSF50978">
    <property type="entry name" value="WD40 repeat-like"/>
    <property type="match status" value="1"/>
</dbReference>
<reference evidence="2" key="1">
    <citation type="submission" date="2018-06" db="EMBL/GenBank/DDBJ databases">
        <title>Genome assembly of Danube salmon.</title>
        <authorList>
            <person name="Macqueen D.J."/>
            <person name="Gundappa M.K."/>
        </authorList>
    </citation>
    <scope>NUCLEOTIDE SEQUENCE [LARGE SCALE GENOMIC DNA]</scope>
</reference>
<evidence type="ECO:0000313" key="1">
    <source>
        <dbReference type="Ensembl" id="ENSHHUP00000004920.1"/>
    </source>
</evidence>
<dbReference type="GO" id="GO:0005829">
    <property type="term" value="C:cytosol"/>
    <property type="evidence" value="ECO:0007669"/>
    <property type="project" value="TreeGrafter"/>
</dbReference>
<dbReference type="GeneTree" id="ENSGT00390000015701"/>
<reference evidence="1" key="2">
    <citation type="submission" date="2025-08" db="UniProtKB">
        <authorList>
            <consortium name="Ensembl"/>
        </authorList>
    </citation>
    <scope>IDENTIFICATION</scope>
</reference>
<dbReference type="AlphaFoldDB" id="A0A4W5K3B7"/>
<dbReference type="GO" id="GO:0031122">
    <property type="term" value="P:cytoplasmic microtubule organization"/>
    <property type="evidence" value="ECO:0007669"/>
    <property type="project" value="TreeGrafter"/>
</dbReference>
<dbReference type="Gene3D" id="2.130.10.10">
    <property type="entry name" value="YVTN repeat-like/Quinoprotein amine dehydrogenase"/>
    <property type="match status" value="1"/>
</dbReference>